<gene>
    <name evidence="1" type="ORF">IO48_03780</name>
</gene>
<dbReference type="Proteomes" id="UP000030554">
    <property type="component" value="Unassembled WGS sequence"/>
</dbReference>
<comment type="caution">
    <text evidence="1">The sequence shown here is derived from an EMBL/GenBank/DDBJ whole genome shotgun (WGS) entry which is preliminary data.</text>
</comment>
<dbReference type="RefSeq" id="WP_039163020.1">
    <property type="nucleotide sequence ID" value="NZ_JPJQ01000018.1"/>
</dbReference>
<accession>A0A0A3A482</accession>
<dbReference type="EMBL" id="JPJQ01000018">
    <property type="protein sequence ID" value="KGQ62532.1"/>
    <property type="molecule type" value="Genomic_DNA"/>
</dbReference>
<evidence type="ECO:0000313" key="2">
    <source>
        <dbReference type="Proteomes" id="UP000030554"/>
    </source>
</evidence>
<organism evidence="1 2">
    <name type="scientific">Gallibacterium anatis 4895</name>
    <dbReference type="NCBI Taxonomy" id="1396510"/>
    <lineage>
        <taxon>Bacteria</taxon>
        <taxon>Pseudomonadati</taxon>
        <taxon>Pseudomonadota</taxon>
        <taxon>Gammaproteobacteria</taxon>
        <taxon>Pasteurellales</taxon>
        <taxon>Pasteurellaceae</taxon>
        <taxon>Gallibacterium</taxon>
    </lineage>
</organism>
<evidence type="ECO:0000313" key="1">
    <source>
        <dbReference type="EMBL" id="KGQ62532.1"/>
    </source>
</evidence>
<dbReference type="AlphaFoldDB" id="A0A0A3A482"/>
<proteinExistence type="predicted"/>
<reference evidence="1 2" key="1">
    <citation type="submission" date="2014-07" db="EMBL/GenBank/DDBJ databases">
        <title>Chaperone-usher fimbriae in a diverse selection of Gallibacterium genomes.</title>
        <authorList>
            <person name="Kudirkiene E."/>
            <person name="Bager R.J."/>
            <person name="Johnson T.J."/>
            <person name="Bojesen A.M."/>
        </authorList>
    </citation>
    <scope>NUCLEOTIDE SEQUENCE [LARGE SCALE GENOMIC DNA]</scope>
    <source>
        <strain evidence="1 2">4895</strain>
    </source>
</reference>
<sequence>MKPFDLEKALAGEPVKLKNGLKAYVIKKLDSPEIGMHELIGFYETEHKRQRSGSWFYDGTRCDDFAITGMWEVTETKIFCKWD</sequence>
<protein>
    <submittedName>
        <fullName evidence="1">Uncharacterized protein</fullName>
    </submittedName>
</protein>
<name>A0A0A3A482_9PAST</name>